<evidence type="ECO:0000256" key="10">
    <source>
        <dbReference type="ARBA" id="ARBA00022840"/>
    </source>
</evidence>
<keyword evidence="6" id="KW-0479">Metal-binding</keyword>
<dbReference type="FunCoup" id="C4JWM5">
    <property type="interactions" value="856"/>
</dbReference>
<comment type="catalytic activity">
    <reaction evidence="21">
        <text>ATP + H2O = ADP + phosphate + H(+)</text>
        <dbReference type="Rhea" id="RHEA:13065"/>
        <dbReference type="ChEBI" id="CHEBI:15377"/>
        <dbReference type="ChEBI" id="CHEBI:15378"/>
        <dbReference type="ChEBI" id="CHEBI:30616"/>
        <dbReference type="ChEBI" id="CHEBI:43474"/>
        <dbReference type="ChEBI" id="CHEBI:456216"/>
        <dbReference type="EC" id="5.6.2.3"/>
    </reaction>
</comment>
<keyword evidence="8" id="KW-0378">Hydrolase</keyword>
<evidence type="ECO:0000256" key="5">
    <source>
        <dbReference type="ARBA" id="ARBA00017386"/>
    </source>
</evidence>
<evidence type="ECO:0000256" key="18">
    <source>
        <dbReference type="ARBA" id="ARBA00044998"/>
    </source>
</evidence>
<keyword evidence="9" id="KW-0347">Helicase</keyword>
<dbReference type="Pfam" id="PF06733">
    <property type="entry name" value="DEAD_2"/>
    <property type="match status" value="1"/>
</dbReference>
<dbReference type="KEGG" id="ure:UREG_06967"/>
<keyword evidence="15" id="KW-0131">Cell cycle</keyword>
<dbReference type="GO" id="GO:0007064">
    <property type="term" value="P:mitotic sister chromatid cohesion"/>
    <property type="evidence" value="ECO:0007669"/>
    <property type="project" value="EnsemblFungi"/>
</dbReference>
<evidence type="ECO:0000256" key="14">
    <source>
        <dbReference type="ARBA" id="ARBA00023242"/>
    </source>
</evidence>
<dbReference type="EC" id="5.6.2.3" evidence="17"/>
<reference evidence="24" key="1">
    <citation type="journal article" date="2009" name="Genome Res.">
        <title>Comparative genomic analyses of the human fungal pathogens Coccidioides and their relatives.</title>
        <authorList>
            <person name="Sharpton T.J."/>
            <person name="Stajich J.E."/>
            <person name="Rounsley S.D."/>
            <person name="Gardner M.J."/>
            <person name="Wortman J.R."/>
            <person name="Jordar V.S."/>
            <person name="Maiti R."/>
            <person name="Kodira C.D."/>
            <person name="Neafsey D.E."/>
            <person name="Zeng Q."/>
            <person name="Hung C.-Y."/>
            <person name="McMahan C."/>
            <person name="Muszewska A."/>
            <person name="Grynberg M."/>
            <person name="Mandel M.A."/>
            <person name="Kellner E.M."/>
            <person name="Barker B.M."/>
            <person name="Galgiani J.N."/>
            <person name="Orbach M.J."/>
            <person name="Kirkland T.N."/>
            <person name="Cole G.T."/>
            <person name="Henn M.R."/>
            <person name="Birren B.W."/>
            <person name="Taylor J.W."/>
        </authorList>
    </citation>
    <scope>NUCLEOTIDE SEQUENCE [LARGE SCALE GENOMIC DNA]</scope>
    <source>
        <strain evidence="24">UAMH 1704</strain>
    </source>
</reference>
<dbReference type="EMBL" id="CH476618">
    <property type="protein sequence ID" value="EEP82102.1"/>
    <property type="molecule type" value="Genomic_DNA"/>
</dbReference>
<dbReference type="GO" id="GO:0036297">
    <property type="term" value="P:interstrand cross-link repair"/>
    <property type="evidence" value="ECO:0007669"/>
    <property type="project" value="EnsemblFungi"/>
</dbReference>
<dbReference type="FunFam" id="3.40.50.300:FF:001372">
    <property type="entry name" value="ATP-dependent DNA helicase chl1"/>
    <property type="match status" value="1"/>
</dbReference>
<evidence type="ECO:0000256" key="15">
    <source>
        <dbReference type="ARBA" id="ARBA00023306"/>
    </source>
</evidence>
<dbReference type="PROSITE" id="PS00690">
    <property type="entry name" value="DEAH_ATP_HELICASE"/>
    <property type="match status" value="1"/>
</dbReference>
<keyword evidence="12" id="KW-0411">Iron-sulfur</keyword>
<comment type="cofactor">
    <cofactor evidence="1">
        <name>[4Fe-4S] cluster</name>
        <dbReference type="ChEBI" id="CHEBI:49883"/>
    </cofactor>
</comment>
<dbReference type="GO" id="GO:0051536">
    <property type="term" value="F:iron-sulfur cluster binding"/>
    <property type="evidence" value="ECO:0007669"/>
    <property type="project" value="UniProtKB-KW"/>
</dbReference>
<dbReference type="Proteomes" id="UP000002058">
    <property type="component" value="Unassembled WGS sequence"/>
</dbReference>
<evidence type="ECO:0000256" key="21">
    <source>
        <dbReference type="ARBA" id="ARBA00048954"/>
    </source>
</evidence>
<dbReference type="PANTHER" id="PTHR11472:SF41">
    <property type="entry name" value="ATP-DEPENDENT DNA HELICASE DDX11-RELATED"/>
    <property type="match status" value="1"/>
</dbReference>
<dbReference type="InterPro" id="IPR027417">
    <property type="entry name" value="P-loop_NTPase"/>
</dbReference>
<dbReference type="RefSeq" id="XP_002584000.1">
    <property type="nucleotide sequence ID" value="XM_002583954.1"/>
</dbReference>
<dbReference type="GO" id="GO:0005634">
    <property type="term" value="C:nucleus"/>
    <property type="evidence" value="ECO:0007669"/>
    <property type="project" value="UniProtKB-SubCell"/>
</dbReference>
<feature type="domain" description="Helicase ATP-binding" evidence="22">
    <location>
        <begin position="1"/>
        <end position="168"/>
    </location>
</feature>
<dbReference type="SMART" id="SM00491">
    <property type="entry name" value="HELICc2"/>
    <property type="match status" value="1"/>
</dbReference>
<evidence type="ECO:0000256" key="8">
    <source>
        <dbReference type="ARBA" id="ARBA00022801"/>
    </source>
</evidence>
<keyword evidence="24" id="KW-1185">Reference proteome</keyword>
<evidence type="ECO:0000256" key="2">
    <source>
        <dbReference type="ARBA" id="ARBA00004123"/>
    </source>
</evidence>
<dbReference type="PANTHER" id="PTHR11472">
    <property type="entry name" value="DNA REPAIR DEAD HELICASE RAD3/XP-D SUBFAMILY MEMBER"/>
    <property type="match status" value="1"/>
</dbReference>
<keyword evidence="11" id="KW-0408">Iron</keyword>
<dbReference type="Gene3D" id="3.40.50.300">
    <property type="entry name" value="P-loop containing nucleotide triphosphate hydrolases"/>
    <property type="match status" value="2"/>
</dbReference>
<evidence type="ECO:0000256" key="12">
    <source>
        <dbReference type="ARBA" id="ARBA00023014"/>
    </source>
</evidence>
<evidence type="ECO:0000256" key="13">
    <source>
        <dbReference type="ARBA" id="ARBA00023235"/>
    </source>
</evidence>
<evidence type="ECO:0000256" key="6">
    <source>
        <dbReference type="ARBA" id="ARBA00022723"/>
    </source>
</evidence>
<keyword evidence="13" id="KW-0413">Isomerase</keyword>
<evidence type="ECO:0000256" key="20">
    <source>
        <dbReference type="ARBA" id="ARBA00045702"/>
    </source>
</evidence>
<evidence type="ECO:0000256" key="17">
    <source>
        <dbReference type="ARBA" id="ARBA00044969"/>
    </source>
</evidence>
<evidence type="ECO:0000256" key="11">
    <source>
        <dbReference type="ARBA" id="ARBA00023004"/>
    </source>
</evidence>
<proteinExistence type="inferred from homology"/>
<dbReference type="InterPro" id="IPR006555">
    <property type="entry name" value="ATP-dep_Helicase_C"/>
</dbReference>
<dbReference type="CDD" id="cd18788">
    <property type="entry name" value="SF2_C_XPD"/>
    <property type="match status" value="1"/>
</dbReference>
<comment type="function">
    <text evidence="20">ATP-dependent DNA helicase important for chromosome transmission and normal cell cycle progression in G(2)/M. May have a role in changing DNA topology to allow the loading of proteins involved in maintaining sister chromatid cohesion in the vicinity of the centromeres. Has a specific role in chromosome segregation during meiosis II.</text>
</comment>
<comment type="similarity">
    <text evidence="3">Belongs to the DEAD box helicase family. DEAH subfamily. DDX11/CHL1 sub-subfamily.</text>
</comment>
<dbReference type="VEuPathDB" id="FungiDB:UREG_06967"/>
<dbReference type="InterPro" id="IPR006554">
    <property type="entry name" value="Helicase-like_DEXD_c2"/>
</dbReference>
<dbReference type="OMA" id="PRQRIYS"/>
<protein>
    <recommendedName>
        <fullName evidence="5">ATP-dependent DNA helicase CHL1</fullName>
        <ecNumber evidence="17">5.6.2.3</ecNumber>
    </recommendedName>
    <alternativeName>
        <fullName evidence="4">ATP-dependent DNA helicase chl1</fullName>
    </alternativeName>
    <alternativeName>
        <fullName evidence="16">Chromosome loss protein 1</fullName>
    </alternativeName>
    <alternativeName>
        <fullName evidence="18 19">DNA 5'-3' helicase CHL1</fullName>
    </alternativeName>
</protein>
<dbReference type="InterPro" id="IPR010614">
    <property type="entry name" value="RAD3-like_helicase_DEAD"/>
</dbReference>
<dbReference type="GO" id="GO:0016818">
    <property type="term" value="F:hydrolase activity, acting on acid anhydrides, in phosphorus-containing anhydrides"/>
    <property type="evidence" value="ECO:0007669"/>
    <property type="project" value="InterPro"/>
</dbReference>
<dbReference type="InParanoid" id="C4JWM5"/>
<evidence type="ECO:0000256" key="7">
    <source>
        <dbReference type="ARBA" id="ARBA00022741"/>
    </source>
</evidence>
<dbReference type="GeneID" id="8442506"/>
<evidence type="ECO:0000256" key="9">
    <source>
        <dbReference type="ARBA" id="ARBA00022806"/>
    </source>
</evidence>
<name>C4JWM5_UNCRE</name>
<dbReference type="GO" id="GO:0003677">
    <property type="term" value="F:DNA binding"/>
    <property type="evidence" value="ECO:0007669"/>
    <property type="project" value="InterPro"/>
</dbReference>
<dbReference type="GO" id="GO:0000785">
    <property type="term" value="C:chromatin"/>
    <property type="evidence" value="ECO:0007669"/>
    <property type="project" value="EnsemblFungi"/>
</dbReference>
<dbReference type="GO" id="GO:0046872">
    <property type="term" value="F:metal ion binding"/>
    <property type="evidence" value="ECO:0007669"/>
    <property type="project" value="UniProtKB-KW"/>
</dbReference>
<accession>C4JWM5</accession>
<evidence type="ECO:0000256" key="3">
    <source>
        <dbReference type="ARBA" id="ARBA00008435"/>
    </source>
</evidence>
<evidence type="ECO:0000256" key="4">
    <source>
        <dbReference type="ARBA" id="ARBA00016387"/>
    </source>
</evidence>
<evidence type="ECO:0000256" key="16">
    <source>
        <dbReference type="ARBA" id="ARBA00029709"/>
    </source>
</evidence>
<dbReference type="GO" id="GO:0034085">
    <property type="term" value="P:establishment of sister chromatid cohesion"/>
    <property type="evidence" value="ECO:0007669"/>
    <property type="project" value="EnsemblFungi"/>
</dbReference>
<organism evidence="23 24">
    <name type="scientific">Uncinocarpus reesii (strain UAMH 1704)</name>
    <dbReference type="NCBI Taxonomy" id="336963"/>
    <lineage>
        <taxon>Eukaryota</taxon>
        <taxon>Fungi</taxon>
        <taxon>Dikarya</taxon>
        <taxon>Ascomycota</taxon>
        <taxon>Pezizomycotina</taxon>
        <taxon>Eurotiomycetes</taxon>
        <taxon>Eurotiomycetidae</taxon>
        <taxon>Onygenales</taxon>
        <taxon>Onygenaceae</taxon>
        <taxon>Uncinocarpus</taxon>
    </lineage>
</organism>
<dbReference type="GO" id="GO:0035861">
    <property type="term" value="C:site of double-strand break"/>
    <property type="evidence" value="ECO:0007669"/>
    <property type="project" value="EnsemblFungi"/>
</dbReference>
<dbReference type="NCBIfam" id="TIGR00604">
    <property type="entry name" value="rad3"/>
    <property type="match status" value="1"/>
</dbReference>
<dbReference type="InterPro" id="IPR045028">
    <property type="entry name" value="DinG/Rad3-like"/>
</dbReference>
<dbReference type="OrthoDB" id="267079at2759"/>
<keyword evidence="14" id="KW-0539">Nucleus</keyword>
<evidence type="ECO:0000256" key="1">
    <source>
        <dbReference type="ARBA" id="ARBA00001966"/>
    </source>
</evidence>
<evidence type="ECO:0000313" key="23">
    <source>
        <dbReference type="EMBL" id="EEP82102.1"/>
    </source>
</evidence>
<keyword evidence="10" id="KW-0067">ATP-binding</keyword>
<dbReference type="GO" id="GO:0045005">
    <property type="term" value="P:DNA-templated DNA replication maintenance of fidelity"/>
    <property type="evidence" value="ECO:0007669"/>
    <property type="project" value="EnsemblFungi"/>
</dbReference>
<evidence type="ECO:0000313" key="24">
    <source>
        <dbReference type="Proteomes" id="UP000002058"/>
    </source>
</evidence>
<dbReference type="eggNOG" id="KOG1133">
    <property type="taxonomic scope" value="Eukaryota"/>
</dbReference>
<dbReference type="InterPro" id="IPR013020">
    <property type="entry name" value="Rad3/Chl1-like"/>
</dbReference>
<gene>
    <name evidence="23" type="ORF">UREG_06967</name>
</gene>
<dbReference type="GO" id="GO:0031571">
    <property type="term" value="P:mitotic G1 DNA damage checkpoint signaling"/>
    <property type="evidence" value="ECO:0007669"/>
    <property type="project" value="EnsemblFungi"/>
</dbReference>
<dbReference type="SMART" id="SM00488">
    <property type="entry name" value="DEXDc2"/>
    <property type="match status" value="1"/>
</dbReference>
<dbReference type="AlphaFoldDB" id="C4JWM5"/>
<dbReference type="PROSITE" id="PS51193">
    <property type="entry name" value="HELICASE_ATP_BIND_2"/>
    <property type="match status" value="1"/>
</dbReference>
<dbReference type="GO" id="GO:0005524">
    <property type="term" value="F:ATP binding"/>
    <property type="evidence" value="ECO:0007669"/>
    <property type="project" value="UniProtKB-KW"/>
</dbReference>
<dbReference type="InterPro" id="IPR014013">
    <property type="entry name" value="Helic_SF1/SF2_ATP-bd_DinG/Rad3"/>
</dbReference>
<dbReference type="GO" id="GO:0043139">
    <property type="term" value="F:5'-3' DNA helicase activity"/>
    <property type="evidence" value="ECO:0007669"/>
    <property type="project" value="UniProtKB-EC"/>
</dbReference>
<keyword evidence="7" id="KW-0547">Nucleotide-binding</keyword>
<dbReference type="Pfam" id="PF13307">
    <property type="entry name" value="Helicase_C_2"/>
    <property type="match status" value="1"/>
</dbReference>
<dbReference type="STRING" id="336963.C4JWM5"/>
<dbReference type="InterPro" id="IPR002464">
    <property type="entry name" value="DNA/RNA_helicase_DEAH_CS"/>
</dbReference>
<comment type="subcellular location">
    <subcellularLocation>
        <location evidence="2">Nucleus</location>
    </subcellularLocation>
</comment>
<evidence type="ECO:0000256" key="19">
    <source>
        <dbReference type="ARBA" id="ARBA00045008"/>
    </source>
</evidence>
<evidence type="ECO:0000259" key="22">
    <source>
        <dbReference type="PROSITE" id="PS51193"/>
    </source>
</evidence>
<sequence length="593" mass="66964">MCINQKVRSLGNATAINERCLDLQRPGVPPDQKCPFAPSQENESAINDFRDHVLAKVQDIEDIGKIGERMGICPYYATRSVIGHSEIVTLPYPLLLQKSAREALDISLKDHVIIIDEAHNLMDVIANIHSVTISLKQLQTALEQVTVYAKKYKTRLKGKNRVYIAQVMRLIASILKYLESNVATKGLMDGTVEPSQLMSGKGIDQINPHKLSRYLQESKLARKIDGYLEKSKSLEEKVNGQRTAVPVLFQIQSFLLSLMNPAAEGRLFFENTGSDILLKYMLLDPTEHFREVVEEARAVILAGGTMSPMTDYSDHLFSYLPPEKLRTFSYGHVIPTENLTARPISRGIGNTEFDFTFEKRKSSDMMLDLGQTIVEMCKVIPDGVVAFFPSYKFLQQVLEAWKYFPSGSTGPKIIETIGLLKPLLYESQEENTNIEELLRKYTNLIDEGKGALLLSVMGGKLSEGINFSDRLGRGVIVIGLPFPNVRSAQWEAKMKYVEHRAYEKAAGPEGSRRSQAKLASREFYENACMRVVNQCIGRAIRHQQDYAAIFMLDRRYETQRIQSKLPLWIRQSLTPAPIRNTLGDVDMFFKAKV</sequence>
<dbReference type="HOGENOM" id="CLU_006515_2_1_1"/>